<evidence type="ECO:0000313" key="1">
    <source>
        <dbReference type="EMBL" id="QCE11344.1"/>
    </source>
</evidence>
<accession>A0A4D6NF42</accession>
<sequence>MCLVVSHDIVGPHDGRGWMRPLKATLGEEVHSMVIACVSWSEQVKVQMVGLRTREFVGQDYKRDRLVGWTTSEEVRGSTTSLETKMHLHTTYKGDDQITCYPEADDDAGEPVDA</sequence>
<dbReference type="Proteomes" id="UP000501690">
    <property type="component" value="Linkage Group LG10"/>
</dbReference>
<dbReference type="AlphaFoldDB" id="A0A4D6NF42"/>
<protein>
    <submittedName>
        <fullName evidence="1">Uncharacterized protein</fullName>
    </submittedName>
</protein>
<evidence type="ECO:0000313" key="2">
    <source>
        <dbReference type="Proteomes" id="UP000501690"/>
    </source>
</evidence>
<reference evidence="1 2" key="1">
    <citation type="submission" date="2019-04" db="EMBL/GenBank/DDBJ databases">
        <title>An improved genome assembly and genetic linkage map for asparagus bean, Vigna unguiculata ssp. sesquipedialis.</title>
        <authorList>
            <person name="Xia Q."/>
            <person name="Zhang R."/>
            <person name="Dong Y."/>
        </authorList>
    </citation>
    <scope>NUCLEOTIDE SEQUENCE [LARGE SCALE GENOMIC DNA]</scope>
    <source>
        <tissue evidence="1">Leaf</tissue>
    </source>
</reference>
<gene>
    <name evidence="1" type="ORF">DEO72_LG10g2577</name>
</gene>
<name>A0A4D6NF42_VIGUN</name>
<keyword evidence="2" id="KW-1185">Reference proteome</keyword>
<organism evidence="1 2">
    <name type="scientific">Vigna unguiculata</name>
    <name type="common">Cowpea</name>
    <dbReference type="NCBI Taxonomy" id="3917"/>
    <lineage>
        <taxon>Eukaryota</taxon>
        <taxon>Viridiplantae</taxon>
        <taxon>Streptophyta</taxon>
        <taxon>Embryophyta</taxon>
        <taxon>Tracheophyta</taxon>
        <taxon>Spermatophyta</taxon>
        <taxon>Magnoliopsida</taxon>
        <taxon>eudicotyledons</taxon>
        <taxon>Gunneridae</taxon>
        <taxon>Pentapetalae</taxon>
        <taxon>rosids</taxon>
        <taxon>fabids</taxon>
        <taxon>Fabales</taxon>
        <taxon>Fabaceae</taxon>
        <taxon>Papilionoideae</taxon>
        <taxon>50 kb inversion clade</taxon>
        <taxon>NPAAA clade</taxon>
        <taxon>indigoferoid/millettioid clade</taxon>
        <taxon>Phaseoleae</taxon>
        <taxon>Vigna</taxon>
    </lineage>
</organism>
<dbReference type="EMBL" id="CP039354">
    <property type="protein sequence ID" value="QCE11344.1"/>
    <property type="molecule type" value="Genomic_DNA"/>
</dbReference>
<proteinExistence type="predicted"/>